<accession>A0A919B3Z8</accession>
<dbReference type="SUPFAM" id="SSF51182">
    <property type="entry name" value="RmlC-like cupins"/>
    <property type="match status" value="1"/>
</dbReference>
<dbReference type="EMBL" id="BNBD01000005">
    <property type="protein sequence ID" value="GHF48550.1"/>
    <property type="molecule type" value="Genomic_DNA"/>
</dbReference>
<comment type="caution">
    <text evidence="1">The sequence shown here is derived from an EMBL/GenBank/DDBJ whole genome shotgun (WGS) entry which is preliminary data.</text>
</comment>
<sequence>MSFLPPETDEAGTRSRDAGFAAPEVVAAVGTVPFQAAVFTVPAGARTLPDRHPGVQELWLVQQGHGHVHCAGLARPAGPGTLIALAGDETHQLVAGAEDMTVLSLWWRT</sequence>
<organism evidence="1 2">
    <name type="scientific">Streptomyces mashuensis</name>
    <dbReference type="NCBI Taxonomy" id="33904"/>
    <lineage>
        <taxon>Bacteria</taxon>
        <taxon>Bacillati</taxon>
        <taxon>Actinomycetota</taxon>
        <taxon>Actinomycetes</taxon>
        <taxon>Kitasatosporales</taxon>
        <taxon>Streptomycetaceae</taxon>
        <taxon>Streptomyces</taxon>
    </lineage>
</organism>
<name>A0A919B3Z8_9ACTN</name>
<gene>
    <name evidence="1" type="ORF">GCM10010218_32540</name>
</gene>
<evidence type="ECO:0000313" key="2">
    <source>
        <dbReference type="Proteomes" id="UP000638313"/>
    </source>
</evidence>
<dbReference type="Proteomes" id="UP000638313">
    <property type="component" value="Unassembled WGS sequence"/>
</dbReference>
<dbReference type="InterPro" id="IPR011051">
    <property type="entry name" value="RmlC_Cupin_sf"/>
</dbReference>
<keyword evidence="2" id="KW-1185">Reference proteome</keyword>
<reference evidence="1" key="2">
    <citation type="submission" date="2020-09" db="EMBL/GenBank/DDBJ databases">
        <authorList>
            <person name="Sun Q."/>
            <person name="Ohkuma M."/>
        </authorList>
    </citation>
    <scope>NUCLEOTIDE SEQUENCE</scope>
    <source>
        <strain evidence="1">JCM 4059</strain>
    </source>
</reference>
<dbReference type="AlphaFoldDB" id="A0A919B3Z8"/>
<protein>
    <recommendedName>
        <fullName evidence="3">Cupin 2 conserved barrel domain-containing protein</fullName>
    </recommendedName>
</protein>
<reference evidence="1" key="1">
    <citation type="journal article" date="2014" name="Int. J. Syst. Evol. Microbiol.">
        <title>Complete genome sequence of Corynebacterium casei LMG S-19264T (=DSM 44701T), isolated from a smear-ripened cheese.</title>
        <authorList>
            <consortium name="US DOE Joint Genome Institute (JGI-PGF)"/>
            <person name="Walter F."/>
            <person name="Albersmeier A."/>
            <person name="Kalinowski J."/>
            <person name="Ruckert C."/>
        </authorList>
    </citation>
    <scope>NUCLEOTIDE SEQUENCE</scope>
    <source>
        <strain evidence="1">JCM 4059</strain>
    </source>
</reference>
<dbReference type="Gene3D" id="2.60.120.10">
    <property type="entry name" value="Jelly Rolls"/>
    <property type="match status" value="1"/>
</dbReference>
<dbReference type="InterPro" id="IPR014710">
    <property type="entry name" value="RmlC-like_jellyroll"/>
</dbReference>
<evidence type="ECO:0000313" key="1">
    <source>
        <dbReference type="EMBL" id="GHF48550.1"/>
    </source>
</evidence>
<proteinExistence type="predicted"/>
<evidence type="ECO:0008006" key="3">
    <source>
        <dbReference type="Google" id="ProtNLM"/>
    </source>
</evidence>